<sequence>MVPTRRRPSSQGIKCPTVHSGHIPVISHRYSIIVSMVKNQDQDNPEENEEKIVSTDLVSHADAASSHELSLRFVEHHAPATSTDVTYMWCWRNIALSSSLT</sequence>
<name>A0A4Y2NJB8_ARAVE</name>
<organism evidence="1 2">
    <name type="scientific">Araneus ventricosus</name>
    <name type="common">Orbweaver spider</name>
    <name type="synonym">Epeira ventricosa</name>
    <dbReference type="NCBI Taxonomy" id="182803"/>
    <lineage>
        <taxon>Eukaryota</taxon>
        <taxon>Metazoa</taxon>
        <taxon>Ecdysozoa</taxon>
        <taxon>Arthropoda</taxon>
        <taxon>Chelicerata</taxon>
        <taxon>Arachnida</taxon>
        <taxon>Araneae</taxon>
        <taxon>Araneomorphae</taxon>
        <taxon>Entelegynae</taxon>
        <taxon>Araneoidea</taxon>
        <taxon>Araneidae</taxon>
        <taxon>Araneus</taxon>
    </lineage>
</organism>
<evidence type="ECO:0000313" key="1">
    <source>
        <dbReference type="EMBL" id="GBN39012.1"/>
    </source>
</evidence>
<keyword evidence="2" id="KW-1185">Reference proteome</keyword>
<accession>A0A4Y2NJB8</accession>
<dbReference type="Proteomes" id="UP000499080">
    <property type="component" value="Unassembled WGS sequence"/>
</dbReference>
<protein>
    <submittedName>
        <fullName evidence="1">Uncharacterized protein</fullName>
    </submittedName>
</protein>
<dbReference type="EMBL" id="BGPR01009274">
    <property type="protein sequence ID" value="GBN39012.1"/>
    <property type="molecule type" value="Genomic_DNA"/>
</dbReference>
<proteinExistence type="predicted"/>
<reference evidence="1 2" key="1">
    <citation type="journal article" date="2019" name="Sci. Rep.">
        <title>Orb-weaving spider Araneus ventricosus genome elucidates the spidroin gene catalogue.</title>
        <authorList>
            <person name="Kono N."/>
            <person name="Nakamura H."/>
            <person name="Ohtoshi R."/>
            <person name="Moran D.A.P."/>
            <person name="Shinohara A."/>
            <person name="Yoshida Y."/>
            <person name="Fujiwara M."/>
            <person name="Mori M."/>
            <person name="Tomita M."/>
            <person name="Arakawa K."/>
        </authorList>
    </citation>
    <scope>NUCLEOTIDE SEQUENCE [LARGE SCALE GENOMIC DNA]</scope>
</reference>
<evidence type="ECO:0000313" key="2">
    <source>
        <dbReference type="Proteomes" id="UP000499080"/>
    </source>
</evidence>
<dbReference type="AlphaFoldDB" id="A0A4Y2NJB8"/>
<gene>
    <name evidence="1" type="ORF">AVEN_38622_1</name>
</gene>
<comment type="caution">
    <text evidence="1">The sequence shown here is derived from an EMBL/GenBank/DDBJ whole genome shotgun (WGS) entry which is preliminary data.</text>
</comment>